<evidence type="ECO:0000313" key="4">
    <source>
        <dbReference type="EMBL" id="PKR77781.1"/>
    </source>
</evidence>
<dbReference type="Proteomes" id="UP000243524">
    <property type="component" value="Unassembled WGS sequence"/>
</dbReference>
<dbReference type="SMART" id="SM00287">
    <property type="entry name" value="SH3b"/>
    <property type="match status" value="3"/>
</dbReference>
<evidence type="ECO:0000313" key="5">
    <source>
        <dbReference type="Proteomes" id="UP000243524"/>
    </source>
</evidence>
<keyword evidence="5" id="KW-1185">Reference proteome</keyword>
<dbReference type="Pfam" id="PF01832">
    <property type="entry name" value="Glucosaminidase"/>
    <property type="match status" value="1"/>
</dbReference>
<feature type="compositionally biased region" description="Low complexity" evidence="1">
    <location>
        <begin position="686"/>
        <end position="709"/>
    </location>
</feature>
<organism evidence="4 5">
    <name type="scientific">Halalkalibacillus sediminis</name>
    <dbReference type="NCBI Taxonomy" id="2018042"/>
    <lineage>
        <taxon>Bacteria</taxon>
        <taxon>Bacillati</taxon>
        <taxon>Bacillota</taxon>
        <taxon>Bacilli</taxon>
        <taxon>Bacillales</taxon>
        <taxon>Bacillaceae</taxon>
        <taxon>Halalkalibacillus</taxon>
    </lineage>
</organism>
<feature type="region of interest" description="Disordered" evidence="1">
    <location>
        <begin position="686"/>
        <end position="743"/>
    </location>
</feature>
<proteinExistence type="predicted"/>
<feature type="domain" description="SH3b" evidence="3">
    <location>
        <begin position="717"/>
        <end position="782"/>
    </location>
</feature>
<feature type="compositionally biased region" description="Polar residues" evidence="1">
    <location>
        <begin position="710"/>
        <end position="739"/>
    </location>
</feature>
<keyword evidence="2" id="KW-0732">Signal</keyword>
<feature type="signal peptide" evidence="2">
    <location>
        <begin position="1"/>
        <end position="30"/>
    </location>
</feature>
<dbReference type="EMBL" id="PJNH01000002">
    <property type="protein sequence ID" value="PKR77781.1"/>
    <property type="molecule type" value="Genomic_DNA"/>
</dbReference>
<dbReference type="PANTHER" id="PTHR34408">
    <property type="entry name" value="FAMILY PROTEIN, PUTATIVE-RELATED"/>
    <property type="match status" value="1"/>
</dbReference>
<dbReference type="Gene3D" id="2.30.30.40">
    <property type="entry name" value="SH3 Domains"/>
    <property type="match status" value="5"/>
</dbReference>
<sequence>MNKFSRVSVTMCVAFLFTLLSTIMIVMPTAADTENYQGIASKDKTNVYEDTSRNSSVLKDYEEGTILKYESHSSDWYKATVIINNNRVTGYINKSDVENANAESESLEGVALQSTTSVFSRASTNSNALKSYDKGTILKYETFSSDWYKATVILNNKARTGYIHKSHVENATQEPSDYEGVALKTSTKVFSEASKESRPLKSYDSGSVLKFQSYTSGWYKATVILNNKPRTGYISKNDVDRLLKSPTKLEGVAKKRTSVFAQPNESSNALKSYSGGTILKYETYSNSWHKAIVYLNGKPRTGYLPVNAVDDLVSEPESLRGIAVNGKTSTYESPSLDSNKVKTYSEGTVLIYKSLSTNWNEAINIVNGKSKKVYIHRDQVENAFKEQKSLNGISLKQPTNAYPRASRNSKALKTYDKGSALRIKTFSESWYEADVITGGKKRKAYFHHDDINTDILYQTTNYDITFNNMVDIQMTRTPKANGSGTISATREQVEYYSNPSNFERGTDEYLQFLVLSQPTGVNANELNQKILANKGTLDSTGSAFIQGAKDYGVNELYLIAHAVHETGNGTSKLAQGVEYKGKTVYNMYGIHAFDSCPLSCGSEKAYNEGWFTPQQAIIGGAKFIGQNWIHRGQDTLYKMRWNPDNPGVHQYATHVRWAELQTDLIADYYKILNDYVQIYDVPKYASQPDGGSEPSQPSSGSGDSSSESDTLQTEYPKNTFGVTNTDGNLNIRSETNTTKDPIGKIPNGSNISIIGDNGGSWLKIVYDGTEGWVHGNYVEIMNLLEVDVDPTLTVRNAPAGEKTGEKLSDGDLVVAELDSDNNFITEKAELSGTEYTWYKIQYKNETVWVAGEFVNIVK</sequence>
<dbReference type="PANTHER" id="PTHR34408:SF1">
    <property type="entry name" value="GLYCOSYL HYDROLASE FAMILY 19 DOMAIN-CONTAINING PROTEIN HI_1415"/>
    <property type="match status" value="1"/>
</dbReference>
<feature type="chain" id="PRO_5014172307" description="SH3b domain-containing protein" evidence="2">
    <location>
        <begin position="31"/>
        <end position="858"/>
    </location>
</feature>
<dbReference type="InterPro" id="IPR002901">
    <property type="entry name" value="MGlyc_endo_b_GlcNAc-like_dom"/>
</dbReference>
<dbReference type="GO" id="GO:0004040">
    <property type="term" value="F:amidase activity"/>
    <property type="evidence" value="ECO:0007669"/>
    <property type="project" value="InterPro"/>
</dbReference>
<accession>A0A2I0QTW1</accession>
<reference evidence="4 5" key="1">
    <citation type="submission" date="2017-06" db="EMBL/GenBank/DDBJ databases">
        <title>the draft geome sequence of Illustriluteabacillus marina B3227.</title>
        <authorList>
            <person name="He R.-H."/>
            <person name="Du Z.-J."/>
        </authorList>
    </citation>
    <scope>NUCLEOTIDE SEQUENCE [LARGE SCALE GENOMIC DNA]</scope>
    <source>
        <strain evidence="4 5">B3227</strain>
    </source>
</reference>
<dbReference type="Gene3D" id="1.10.530.10">
    <property type="match status" value="1"/>
</dbReference>
<dbReference type="InterPro" id="IPR052354">
    <property type="entry name" value="Cell_Wall_Dynamics_Protein"/>
</dbReference>
<dbReference type="AlphaFoldDB" id="A0A2I0QTW1"/>
<dbReference type="SUPFAM" id="SSF50044">
    <property type="entry name" value="SH3-domain"/>
    <property type="match status" value="1"/>
</dbReference>
<evidence type="ECO:0000259" key="3">
    <source>
        <dbReference type="PROSITE" id="PS51781"/>
    </source>
</evidence>
<dbReference type="OrthoDB" id="9816557at2"/>
<evidence type="ECO:0000256" key="1">
    <source>
        <dbReference type="SAM" id="MobiDB-lite"/>
    </source>
</evidence>
<dbReference type="SMART" id="SM00047">
    <property type="entry name" value="LYZ2"/>
    <property type="match status" value="1"/>
</dbReference>
<comment type="caution">
    <text evidence="4">The sequence shown here is derived from an EMBL/GenBank/DDBJ whole genome shotgun (WGS) entry which is preliminary data.</text>
</comment>
<dbReference type="PROSITE" id="PS51781">
    <property type="entry name" value="SH3B"/>
    <property type="match status" value="1"/>
</dbReference>
<name>A0A2I0QTW1_9BACI</name>
<dbReference type="InterPro" id="IPR036028">
    <property type="entry name" value="SH3-like_dom_sf"/>
</dbReference>
<dbReference type="Pfam" id="PF08239">
    <property type="entry name" value="SH3_3"/>
    <property type="match status" value="1"/>
</dbReference>
<evidence type="ECO:0000256" key="2">
    <source>
        <dbReference type="SAM" id="SignalP"/>
    </source>
</evidence>
<protein>
    <recommendedName>
        <fullName evidence="3">SH3b domain-containing protein</fullName>
    </recommendedName>
</protein>
<dbReference type="RefSeq" id="WP_101331389.1">
    <property type="nucleotide sequence ID" value="NZ_PJNH01000002.1"/>
</dbReference>
<dbReference type="InterPro" id="IPR003646">
    <property type="entry name" value="SH3-like_bac-type"/>
</dbReference>
<gene>
    <name evidence="4" type="ORF">CEY16_07570</name>
</gene>